<dbReference type="Proteomes" id="UP001182556">
    <property type="component" value="Unassembled WGS sequence"/>
</dbReference>
<name>A0AAD9FT13_PAPLA</name>
<dbReference type="Gene3D" id="3.80.10.10">
    <property type="entry name" value="Ribonuclease Inhibitor"/>
    <property type="match status" value="2"/>
</dbReference>
<evidence type="ECO:0008006" key="4">
    <source>
        <dbReference type="Google" id="ProtNLM"/>
    </source>
</evidence>
<dbReference type="InterPro" id="IPR032675">
    <property type="entry name" value="LRR_dom_sf"/>
</dbReference>
<protein>
    <recommendedName>
        <fullName evidence="4">RNI-like protein</fullName>
    </recommendedName>
</protein>
<dbReference type="PANTHER" id="PTHR13318">
    <property type="entry name" value="PARTNER OF PAIRED, ISOFORM B-RELATED"/>
    <property type="match status" value="1"/>
</dbReference>
<sequence length="567" mass="62528">MPSSTPSILKRPAGESSAKPQKRRKIIPTGIGRSIWNSVDDWDQLVADSQLSTASISSRKPRPRGVSTLVRCAADAAARGFKRIWEETGYARQAGVDAGAGSGVYWKESWMWVPDHLKEGVRDAVFRYWGGYLTPEVIQEVFTVPSKLLLPGVNLTSVSTSTASRPFRPTSGLESYTSLIMTGASAVSDVGFAEMIYHLPNLEVINLKGCQHAGEKSVKSMIDRCPSLRRINLKGTAVNERGVKRLLDRFGQQLESFKVDDTIIENVNETLEAGPFPKLTHLCIPGDLLNVTRGELQRIRRAGGGRHLPLPRPTPEGSVVDWSTWGEIFPALTHLYLPRSFIPPTHFGIRENTITKLSFTGGPPLPLHTLVDLVSAQSGSLRKIRFGNLVSREGVAARLAAFDTLADALARCMLEDFRLQCGETDNFQAINDMRAYGSVLVSGVHGSWRKTLKHLSLDVPFSITGSDFEPDIPDVDCPVLETLELPGAKIQNTEDLCKALQHFRLLRSLDLSATAVNNDDVFRVLDSCWLLSRIDLTSCRGVRVQDRRNIFKVRGSFCRGASAHRSS</sequence>
<comment type="caution">
    <text evidence="2">The sequence shown here is derived from an EMBL/GenBank/DDBJ whole genome shotgun (WGS) entry which is preliminary data.</text>
</comment>
<evidence type="ECO:0000313" key="2">
    <source>
        <dbReference type="EMBL" id="KAK1925754.1"/>
    </source>
</evidence>
<dbReference type="AlphaFoldDB" id="A0AAD9FT13"/>
<keyword evidence="3" id="KW-1185">Reference proteome</keyword>
<dbReference type="GO" id="GO:0031146">
    <property type="term" value="P:SCF-dependent proteasomal ubiquitin-dependent protein catabolic process"/>
    <property type="evidence" value="ECO:0007669"/>
    <property type="project" value="TreeGrafter"/>
</dbReference>
<gene>
    <name evidence="2" type="ORF">DB88DRAFT_484986</name>
</gene>
<evidence type="ECO:0000313" key="3">
    <source>
        <dbReference type="Proteomes" id="UP001182556"/>
    </source>
</evidence>
<feature type="region of interest" description="Disordered" evidence="1">
    <location>
        <begin position="1"/>
        <end position="24"/>
    </location>
</feature>
<organism evidence="2 3">
    <name type="scientific">Papiliotrema laurentii</name>
    <name type="common">Cryptococcus laurentii</name>
    <dbReference type="NCBI Taxonomy" id="5418"/>
    <lineage>
        <taxon>Eukaryota</taxon>
        <taxon>Fungi</taxon>
        <taxon>Dikarya</taxon>
        <taxon>Basidiomycota</taxon>
        <taxon>Agaricomycotina</taxon>
        <taxon>Tremellomycetes</taxon>
        <taxon>Tremellales</taxon>
        <taxon>Rhynchogastremaceae</taxon>
        <taxon>Papiliotrema</taxon>
    </lineage>
</organism>
<evidence type="ECO:0000256" key="1">
    <source>
        <dbReference type="SAM" id="MobiDB-lite"/>
    </source>
</evidence>
<dbReference type="SUPFAM" id="SSF52047">
    <property type="entry name" value="RNI-like"/>
    <property type="match status" value="1"/>
</dbReference>
<dbReference type="GO" id="GO:0019005">
    <property type="term" value="C:SCF ubiquitin ligase complex"/>
    <property type="evidence" value="ECO:0007669"/>
    <property type="project" value="TreeGrafter"/>
</dbReference>
<reference evidence="2" key="1">
    <citation type="submission" date="2023-02" db="EMBL/GenBank/DDBJ databases">
        <title>Identification and recombinant expression of a fungal hydrolase from Papiliotrema laurentii that hydrolyzes apple cutin and clears colloidal polyester polyurethane.</title>
        <authorList>
            <consortium name="DOE Joint Genome Institute"/>
            <person name="Roman V.A."/>
            <person name="Bojanowski C."/>
            <person name="Crable B.R."/>
            <person name="Wagner D.N."/>
            <person name="Hung C.S."/>
            <person name="Nadeau L.J."/>
            <person name="Schratz L."/>
            <person name="Haridas S."/>
            <person name="Pangilinan J."/>
            <person name="Lipzen A."/>
            <person name="Na H."/>
            <person name="Yan M."/>
            <person name="Ng V."/>
            <person name="Grigoriev I.V."/>
            <person name="Spatafora J.W."/>
            <person name="Barlow D."/>
            <person name="Biffinger J."/>
            <person name="Kelley-Loughnane N."/>
            <person name="Varaljay V.A."/>
            <person name="Crookes-Goodson W.J."/>
        </authorList>
    </citation>
    <scope>NUCLEOTIDE SEQUENCE</scope>
    <source>
        <strain evidence="2">5307AH</strain>
    </source>
</reference>
<proteinExistence type="predicted"/>
<dbReference type="EMBL" id="JAODAN010000003">
    <property type="protein sequence ID" value="KAK1925754.1"/>
    <property type="molecule type" value="Genomic_DNA"/>
</dbReference>
<accession>A0AAD9FT13</accession>